<sequence length="192" mass="20862">MAQIQSICVYCGSSPGHNPLYIKAAEQLGAAFARNHIRLVYGGGTKGLMGAVARGVKANGGAVTGIIPHFLLNKEAAEEELALVDDLIVTENMHERKRRMFEQSDAFVTLPGGIGTLEEIAEMMTWAQLGHHVKPLVYANINGFWNPVLTLFDHMKAEGFIHSATRVKPLVIDMVEDIVPQIVTAVQTNSNA</sequence>
<dbReference type="STRING" id="1902579.BHV28_12380"/>
<keyword evidence="5" id="KW-1185">Reference proteome</keyword>
<evidence type="ECO:0000313" key="5">
    <source>
        <dbReference type="Proteomes" id="UP000188912"/>
    </source>
</evidence>
<dbReference type="GO" id="GO:0005829">
    <property type="term" value="C:cytosol"/>
    <property type="evidence" value="ECO:0007669"/>
    <property type="project" value="TreeGrafter"/>
</dbReference>
<reference evidence="4 5" key="1">
    <citation type="journal article" date="2010" name="Science">
        <title>Genomic comparison of the ants Camponotus floridanus and Harpegnathos saltator.</title>
        <authorList>
            <person name="Bonasio R."/>
            <person name="Zhang G."/>
            <person name="Ye C."/>
            <person name="Mutti N.S."/>
            <person name="Fang X."/>
            <person name="Qin N."/>
            <person name="Donahue G."/>
            <person name="Yang P."/>
            <person name="Li Q."/>
            <person name="Li C."/>
            <person name="Zhang P."/>
            <person name="Huang Z."/>
            <person name="Berger S.L."/>
            <person name="Reinberg D."/>
            <person name="Wang J."/>
            <person name="Liebig J."/>
        </authorList>
    </citation>
    <scope>NUCLEOTIDE SEQUENCE [LARGE SCALE GENOMIC DNA]</scope>
    <source>
        <strain evidence="4 5">Hsal</strain>
    </source>
</reference>
<keyword evidence="3" id="KW-0203">Cytokinin biosynthesis</keyword>
<dbReference type="Proteomes" id="UP000188912">
    <property type="component" value="Chromosome"/>
</dbReference>
<dbReference type="EC" id="3.2.2.n1" evidence="3"/>
<proteinExistence type="inferred from homology"/>
<protein>
    <recommendedName>
        <fullName evidence="3">Cytokinin riboside 5'-monophosphate phosphoribohydrolase</fullName>
        <ecNumber evidence="3">3.2.2.n1</ecNumber>
    </recommendedName>
</protein>
<dbReference type="InterPro" id="IPR005269">
    <property type="entry name" value="LOG"/>
</dbReference>
<dbReference type="Gene3D" id="3.40.50.450">
    <property type="match status" value="1"/>
</dbReference>
<reference evidence="4 5" key="2">
    <citation type="journal article" date="2016" name="Sci. Rep.">
        <title>The genome of Rhizobiales bacteria in predatory ants reveals urease gene functions but no genes for nitrogen fixation.</title>
        <authorList>
            <person name="Neuvonen M.M."/>
            <person name="Tamarit D."/>
            <person name="Naslund K."/>
            <person name="Liebig J."/>
            <person name="Feldhaar H."/>
            <person name="Moran N.A."/>
            <person name="Guy L."/>
            <person name="Andersson S.G."/>
        </authorList>
    </citation>
    <scope>NUCLEOTIDE SEQUENCE [LARGE SCALE GENOMIC DNA]</scope>
    <source>
        <strain evidence="4 5">Hsal</strain>
    </source>
</reference>
<keyword evidence="3" id="KW-0378">Hydrolase</keyword>
<dbReference type="SUPFAM" id="SSF102405">
    <property type="entry name" value="MCP/YpsA-like"/>
    <property type="match status" value="1"/>
</dbReference>
<dbReference type="GO" id="GO:0009691">
    <property type="term" value="P:cytokinin biosynthetic process"/>
    <property type="evidence" value="ECO:0007669"/>
    <property type="project" value="UniProtKB-UniRule"/>
</dbReference>
<evidence type="ECO:0000313" key="4">
    <source>
        <dbReference type="EMBL" id="AQS41923.1"/>
    </source>
</evidence>
<dbReference type="PANTHER" id="PTHR31223">
    <property type="entry name" value="LOG FAMILY PROTEIN YJL055W"/>
    <property type="match status" value="1"/>
</dbReference>
<dbReference type="AlphaFoldDB" id="A0A1U9JVP5"/>
<evidence type="ECO:0000256" key="3">
    <source>
        <dbReference type="RuleBase" id="RU363015"/>
    </source>
</evidence>
<dbReference type="InterPro" id="IPR031100">
    <property type="entry name" value="LOG_fam"/>
</dbReference>
<dbReference type="EMBL" id="CP017315">
    <property type="protein sequence ID" value="AQS41923.1"/>
    <property type="molecule type" value="Genomic_DNA"/>
</dbReference>
<evidence type="ECO:0000256" key="1">
    <source>
        <dbReference type="ARBA" id="ARBA00000274"/>
    </source>
</evidence>
<dbReference type="PANTHER" id="PTHR31223:SF70">
    <property type="entry name" value="LOG FAMILY PROTEIN YJL055W"/>
    <property type="match status" value="1"/>
</dbReference>
<name>A0A1U9JVP5_9HYPH</name>
<dbReference type="NCBIfam" id="TIGR00730">
    <property type="entry name" value="Rossman fold protein, TIGR00730 family"/>
    <property type="match status" value="1"/>
</dbReference>
<comment type="similarity">
    <text evidence="2 3">Belongs to the LOG family.</text>
</comment>
<organism evidence="4 5">
    <name type="scientific">Candidatus Tokpelaia hoelldobleri</name>
    <dbReference type="NCBI Taxonomy" id="1902579"/>
    <lineage>
        <taxon>Bacteria</taxon>
        <taxon>Pseudomonadati</taxon>
        <taxon>Pseudomonadota</taxon>
        <taxon>Alphaproteobacteria</taxon>
        <taxon>Hyphomicrobiales</taxon>
        <taxon>Candidatus Tokpelaia</taxon>
    </lineage>
</organism>
<comment type="catalytic activity">
    <reaction evidence="1">
        <text>AMP + H2O = D-ribose 5-phosphate + adenine</text>
        <dbReference type="Rhea" id="RHEA:20129"/>
        <dbReference type="ChEBI" id="CHEBI:15377"/>
        <dbReference type="ChEBI" id="CHEBI:16708"/>
        <dbReference type="ChEBI" id="CHEBI:78346"/>
        <dbReference type="ChEBI" id="CHEBI:456215"/>
        <dbReference type="EC" id="3.2.2.4"/>
    </reaction>
</comment>
<dbReference type="KEGG" id="thd:BHV28_12380"/>
<evidence type="ECO:0000256" key="2">
    <source>
        <dbReference type="ARBA" id="ARBA00006763"/>
    </source>
</evidence>
<dbReference type="GO" id="GO:0008714">
    <property type="term" value="F:AMP nucleosidase activity"/>
    <property type="evidence" value="ECO:0007669"/>
    <property type="project" value="UniProtKB-EC"/>
</dbReference>
<dbReference type="Pfam" id="PF03641">
    <property type="entry name" value="Lysine_decarbox"/>
    <property type="match status" value="1"/>
</dbReference>
<gene>
    <name evidence="4" type="ORF">BHV28_12380</name>
</gene>
<accession>A0A1U9JVP5</accession>